<evidence type="ECO:0000256" key="3">
    <source>
        <dbReference type="ARBA" id="ARBA00022475"/>
    </source>
</evidence>
<feature type="compositionally biased region" description="Polar residues" evidence="7">
    <location>
        <begin position="1"/>
        <end position="11"/>
    </location>
</feature>
<evidence type="ECO:0000313" key="10">
    <source>
        <dbReference type="Proteomes" id="UP000252770"/>
    </source>
</evidence>
<feature type="transmembrane region" description="Helical" evidence="8">
    <location>
        <begin position="186"/>
        <end position="206"/>
    </location>
</feature>
<gene>
    <name evidence="9" type="ORF">DT076_12885</name>
</gene>
<evidence type="ECO:0000256" key="8">
    <source>
        <dbReference type="SAM" id="Phobius"/>
    </source>
</evidence>
<organism evidence="9 10">
    <name type="scientific">Desertihabitans brevis</name>
    <dbReference type="NCBI Taxonomy" id="2268447"/>
    <lineage>
        <taxon>Bacteria</taxon>
        <taxon>Bacillati</taxon>
        <taxon>Actinomycetota</taxon>
        <taxon>Actinomycetes</taxon>
        <taxon>Propionibacteriales</taxon>
        <taxon>Propionibacteriaceae</taxon>
        <taxon>Desertihabitans</taxon>
    </lineage>
</organism>
<evidence type="ECO:0000313" key="9">
    <source>
        <dbReference type="EMBL" id="RCK69217.1"/>
    </source>
</evidence>
<dbReference type="RefSeq" id="WP_114127073.1">
    <property type="nucleotide sequence ID" value="NZ_QOUI01000007.1"/>
</dbReference>
<sequence length="282" mass="29464">MSANGPESTPGSPGARDDDASTAGRPDATPGGERPAGSGSRPDFTPAGSGERGREAGPDDATTTLPRYEGSDRSSTEQTSVLPTTSGGERPRGTTGSGRTGDTDAADDRAAARARRQQALGVREPAPAEEDHEPTVDKRSTDRFLGSLGLFLLRLVVAVIMGVHGAQKLLDIDGTTQFFASTALPYPEVFALVTAIGEVLVALALVLGLLVRVAGLGIVAISVGALVFVYWYRWPFSDQPGFQGELELLLAAVGFLLFCLGGGWWGIDAAMRRGRARRRAGA</sequence>
<comment type="caution">
    <text evidence="9">The sequence shown here is derived from an EMBL/GenBank/DDBJ whole genome shotgun (WGS) entry which is preliminary data.</text>
</comment>
<dbReference type="GO" id="GO:0005886">
    <property type="term" value="C:plasma membrane"/>
    <property type="evidence" value="ECO:0007669"/>
    <property type="project" value="UniProtKB-SubCell"/>
</dbReference>
<feature type="region of interest" description="Disordered" evidence="7">
    <location>
        <begin position="1"/>
        <end position="138"/>
    </location>
</feature>
<name>A0A367YTY1_9ACTN</name>
<keyword evidence="10" id="KW-1185">Reference proteome</keyword>
<dbReference type="InterPro" id="IPR051907">
    <property type="entry name" value="DoxX-like_oxidoreductase"/>
</dbReference>
<dbReference type="AlphaFoldDB" id="A0A367YTY1"/>
<feature type="transmembrane region" description="Helical" evidence="8">
    <location>
        <begin position="144"/>
        <end position="166"/>
    </location>
</feature>
<dbReference type="PANTHER" id="PTHR33452">
    <property type="entry name" value="OXIDOREDUCTASE CATD-RELATED"/>
    <property type="match status" value="1"/>
</dbReference>
<dbReference type="EMBL" id="QOUI01000007">
    <property type="protein sequence ID" value="RCK69217.1"/>
    <property type="molecule type" value="Genomic_DNA"/>
</dbReference>
<protein>
    <submittedName>
        <fullName evidence="9">DoxX family protein</fullName>
    </submittedName>
</protein>
<evidence type="ECO:0000256" key="2">
    <source>
        <dbReference type="ARBA" id="ARBA00006679"/>
    </source>
</evidence>
<keyword evidence="5 8" id="KW-1133">Transmembrane helix</keyword>
<feature type="transmembrane region" description="Helical" evidence="8">
    <location>
        <begin position="248"/>
        <end position="267"/>
    </location>
</feature>
<evidence type="ECO:0000256" key="6">
    <source>
        <dbReference type="ARBA" id="ARBA00023136"/>
    </source>
</evidence>
<keyword evidence="4 8" id="KW-0812">Transmembrane</keyword>
<accession>A0A367YTY1</accession>
<dbReference type="Pfam" id="PF07681">
    <property type="entry name" value="DoxX"/>
    <property type="match status" value="1"/>
</dbReference>
<evidence type="ECO:0000256" key="1">
    <source>
        <dbReference type="ARBA" id="ARBA00004651"/>
    </source>
</evidence>
<keyword evidence="3" id="KW-1003">Cell membrane</keyword>
<reference evidence="9 10" key="1">
    <citation type="submission" date="2018-07" db="EMBL/GenBank/DDBJ databases">
        <title>Desertimonas flava gen. nov. sp. nov.</title>
        <authorList>
            <person name="Liu S."/>
        </authorList>
    </citation>
    <scope>NUCLEOTIDE SEQUENCE [LARGE SCALE GENOMIC DNA]</scope>
    <source>
        <strain evidence="9 10">16Sb5-5</strain>
    </source>
</reference>
<proteinExistence type="inferred from homology"/>
<dbReference type="InterPro" id="IPR032808">
    <property type="entry name" value="DoxX"/>
</dbReference>
<dbReference type="PANTHER" id="PTHR33452:SF1">
    <property type="entry name" value="INNER MEMBRANE PROTEIN YPHA-RELATED"/>
    <property type="match status" value="1"/>
</dbReference>
<evidence type="ECO:0000256" key="5">
    <source>
        <dbReference type="ARBA" id="ARBA00022989"/>
    </source>
</evidence>
<comment type="subcellular location">
    <subcellularLocation>
        <location evidence="1">Cell membrane</location>
        <topology evidence="1">Multi-pass membrane protein</topology>
    </subcellularLocation>
</comment>
<feature type="transmembrane region" description="Helical" evidence="8">
    <location>
        <begin position="213"/>
        <end position="232"/>
    </location>
</feature>
<evidence type="ECO:0000256" key="4">
    <source>
        <dbReference type="ARBA" id="ARBA00022692"/>
    </source>
</evidence>
<comment type="similarity">
    <text evidence="2">Belongs to the DoxX family.</text>
</comment>
<keyword evidence="6 8" id="KW-0472">Membrane</keyword>
<dbReference type="Proteomes" id="UP000252770">
    <property type="component" value="Unassembled WGS sequence"/>
</dbReference>
<evidence type="ECO:0000256" key="7">
    <source>
        <dbReference type="SAM" id="MobiDB-lite"/>
    </source>
</evidence>